<keyword evidence="1" id="KW-0732">Signal</keyword>
<dbReference type="EMBL" id="JAUZQC010000014">
    <property type="protein sequence ID" value="KAK5860201.1"/>
    <property type="molecule type" value="Genomic_DNA"/>
</dbReference>
<dbReference type="Proteomes" id="UP001346869">
    <property type="component" value="Unassembled WGS sequence"/>
</dbReference>
<organism evidence="2 3">
    <name type="scientific">Eleginops maclovinus</name>
    <name type="common">Patagonian blennie</name>
    <name type="synonym">Eleginus maclovinus</name>
    <dbReference type="NCBI Taxonomy" id="56733"/>
    <lineage>
        <taxon>Eukaryota</taxon>
        <taxon>Metazoa</taxon>
        <taxon>Chordata</taxon>
        <taxon>Craniata</taxon>
        <taxon>Vertebrata</taxon>
        <taxon>Euteleostomi</taxon>
        <taxon>Actinopterygii</taxon>
        <taxon>Neopterygii</taxon>
        <taxon>Teleostei</taxon>
        <taxon>Neoteleostei</taxon>
        <taxon>Acanthomorphata</taxon>
        <taxon>Eupercaria</taxon>
        <taxon>Perciformes</taxon>
        <taxon>Notothenioidei</taxon>
        <taxon>Eleginopidae</taxon>
        <taxon>Eleginops</taxon>
    </lineage>
</organism>
<accession>A0AAN8AEX1</accession>
<evidence type="ECO:0000313" key="2">
    <source>
        <dbReference type="EMBL" id="KAK5860201.1"/>
    </source>
</evidence>
<reference evidence="2 3" key="1">
    <citation type="journal article" date="2023" name="Genes (Basel)">
        <title>Chromosome-Level Genome Assembly and Circadian Gene Repertoire of the Patagonia Blennie Eleginops maclovinus-The Closest Ancestral Proxy of Antarctic Cryonotothenioids.</title>
        <authorList>
            <person name="Cheng C.C."/>
            <person name="Rivera-Colon A.G."/>
            <person name="Minhas B.F."/>
            <person name="Wilson L."/>
            <person name="Rayamajhi N."/>
            <person name="Vargas-Chacoff L."/>
            <person name="Catchen J.M."/>
        </authorList>
    </citation>
    <scope>NUCLEOTIDE SEQUENCE [LARGE SCALE GENOMIC DNA]</scope>
    <source>
        <strain evidence="2">JMC-PN-2008</strain>
    </source>
</reference>
<proteinExistence type="predicted"/>
<name>A0AAN8AEX1_ELEMC</name>
<gene>
    <name evidence="2" type="ORF">PBY51_021694</name>
</gene>
<protein>
    <submittedName>
        <fullName evidence="2">Uncharacterized protein</fullName>
    </submittedName>
</protein>
<sequence>MDKSALLLLLSLQAFLLITTFTSSHAVALVRDDQPPTPADLVDLNALEREKIEQGRKKMRFSGCWWRIGGCSSLLKPDPKEVPNTPNPRLLVALAKNTD</sequence>
<keyword evidence="3" id="KW-1185">Reference proteome</keyword>
<comment type="caution">
    <text evidence="2">The sequence shown here is derived from an EMBL/GenBank/DDBJ whole genome shotgun (WGS) entry which is preliminary data.</text>
</comment>
<evidence type="ECO:0000313" key="3">
    <source>
        <dbReference type="Proteomes" id="UP001346869"/>
    </source>
</evidence>
<feature type="signal peptide" evidence="1">
    <location>
        <begin position="1"/>
        <end position="26"/>
    </location>
</feature>
<reference evidence="2 3" key="2">
    <citation type="journal article" date="2023" name="Mol. Biol. Evol.">
        <title>Genomics of Secondarily Temperate Adaptation in the Only Non-Antarctic Icefish.</title>
        <authorList>
            <person name="Rivera-Colon A.G."/>
            <person name="Rayamajhi N."/>
            <person name="Minhas B.F."/>
            <person name="Madrigal G."/>
            <person name="Bilyk K.T."/>
            <person name="Yoon V."/>
            <person name="Hune M."/>
            <person name="Gregory S."/>
            <person name="Cheng C.H.C."/>
            <person name="Catchen J.M."/>
        </authorList>
    </citation>
    <scope>NUCLEOTIDE SEQUENCE [LARGE SCALE GENOMIC DNA]</scope>
    <source>
        <strain evidence="2">JMC-PN-2008</strain>
    </source>
</reference>
<evidence type="ECO:0000256" key="1">
    <source>
        <dbReference type="SAM" id="SignalP"/>
    </source>
</evidence>
<dbReference type="AlphaFoldDB" id="A0AAN8AEX1"/>
<feature type="chain" id="PRO_5042913936" evidence="1">
    <location>
        <begin position="27"/>
        <end position="99"/>
    </location>
</feature>